<keyword evidence="2" id="KW-1185">Reference proteome</keyword>
<dbReference type="Gene3D" id="2.60.120.430">
    <property type="entry name" value="Galactose-binding lectin"/>
    <property type="match status" value="1"/>
</dbReference>
<accession>A0A1G7IY58</accession>
<protein>
    <recommendedName>
        <fullName evidence="3">Glycosyl hydrolase family 20, domain 2</fullName>
    </recommendedName>
</protein>
<name>A0A1G7IY58_9FLAO</name>
<reference evidence="1 2" key="1">
    <citation type="submission" date="2016-10" db="EMBL/GenBank/DDBJ databases">
        <authorList>
            <person name="de Groot N.N."/>
        </authorList>
    </citation>
    <scope>NUCLEOTIDE SEQUENCE [LARGE SCALE GENOMIC DNA]</scope>
    <source>
        <strain evidence="1 2">DSM 23421</strain>
    </source>
</reference>
<evidence type="ECO:0000313" key="1">
    <source>
        <dbReference type="EMBL" id="SDF17555.1"/>
    </source>
</evidence>
<dbReference type="SUPFAM" id="SSF49785">
    <property type="entry name" value="Galactose-binding domain-like"/>
    <property type="match status" value="1"/>
</dbReference>
<evidence type="ECO:0008006" key="3">
    <source>
        <dbReference type="Google" id="ProtNLM"/>
    </source>
</evidence>
<sequence>MADIISEKKTLKLWTFACVFILFNSIQAQSLRIILGNEIENDPVAYYGVEIFRDSMKEVGWNCFIENELTPLRKYDHQILLGFSEGNELSNRLFKTTGKISPKVPQSYALVSTLWKGSPVTIVMAFDSIGLIYALQEYAKIALELGNQSLSQKLPVTRSPFIAERAISKTVMNPSEFEQYFYNDNYWNEYFDMLVKNRYTTFVLIMGYNSTGYFSPPYPYLFDVPGFESVKVLGLSAESQLRNLKALDNIINAAHKRGLLFKLGIWTHIHRGLPVGIWTDTHRLLPEEMDPIGINDENLLAYTQKALPKLLNTYPGLDGLQFRVHFESSLPLPRQLEFWNSIYNAIGRSVHPNIAIDMRAKGFTDDLIDQANQSGLNIRITTKFWGEQMGLPYAPIQLGRADQFIRRHGYADLLNYPKQMKMHYRLWNFGTTRVLPWADPQYAKNFVKNVMELDGDGFEVNEPLAFKMAGVKGNTYDVLQKKYQYYDWEWKRYNHFYQIFGRIGYDPNLNENYYISDFENGYGKIAGPLLMSALHKASRILPRINAYALYDISADYSWAEKQRWGDLPTYASTLPSDVGQFLSMQKATRLDLAGKTSPKVHPKTTARWFENQSKDVMDLVNKAEKEKKGPKDKAFTGMIKDLTILSLLGDYHAKRIPAGLNYALYKQTGNPQAYLDAITSEKEAINTWKKIVELTEGYFNDDLIMGDTKRMRGNWKDELNLLEEGYKKLSNQDYKAKTEPQKIVTYDMGPLISVKGDVKIDAPQTAPWYQQFDIGNHGWTNHNIFIETSSNEWTKRSLRHDSDRDFLRGPHQTAYATFSTKIPNGNYRIDFVMFDSRDAPEDYGPMWLRANGVNKTNEFKVPAGERVVRSLEARVTDGWLNLTVASKTNSMWLLNSISIYDLGPSIVQLSPKYVKPNQPYTLTVLVKSLDSIRNAVLTYGDLLTGMKSVPMKKIQPGRFQAIIPTLEGVEKLNYKIDIEDDQGRCTLYPKAELDNAFASIFFTNDFEAPIVEHEPIISFSNKDALVIRAKVSDASAIKSVYVKFRGLNQHQNYGSVALIPKGNGYYEAVIPESLLPKKWDLMYYFEACDNQGNITMFPDFEKRTPYFIARYEK</sequence>
<gene>
    <name evidence="1" type="ORF">SAMN05421636_11515</name>
</gene>
<organism evidence="1 2">
    <name type="scientific">Pricia antarctica</name>
    <dbReference type="NCBI Taxonomy" id="641691"/>
    <lineage>
        <taxon>Bacteria</taxon>
        <taxon>Pseudomonadati</taxon>
        <taxon>Bacteroidota</taxon>
        <taxon>Flavobacteriia</taxon>
        <taxon>Flavobacteriales</taxon>
        <taxon>Flavobacteriaceae</taxon>
        <taxon>Pricia</taxon>
    </lineage>
</organism>
<dbReference type="OrthoDB" id="99887at2"/>
<dbReference type="InterPro" id="IPR008979">
    <property type="entry name" value="Galactose-bd-like_sf"/>
</dbReference>
<dbReference type="AlphaFoldDB" id="A0A1G7IY58"/>
<dbReference type="Proteomes" id="UP000199109">
    <property type="component" value="Unassembled WGS sequence"/>
</dbReference>
<dbReference type="STRING" id="641691.SAMN05421636_11515"/>
<proteinExistence type="predicted"/>
<dbReference type="EMBL" id="FNAO01000015">
    <property type="protein sequence ID" value="SDF17555.1"/>
    <property type="molecule type" value="Genomic_DNA"/>
</dbReference>
<dbReference type="RefSeq" id="WP_091874156.1">
    <property type="nucleotide sequence ID" value="NZ_FNAO01000015.1"/>
</dbReference>
<evidence type="ECO:0000313" key="2">
    <source>
        <dbReference type="Proteomes" id="UP000199109"/>
    </source>
</evidence>